<dbReference type="RefSeq" id="WP_052138767.1">
    <property type="nucleotide sequence ID" value="NZ_BJMC01000026.1"/>
</dbReference>
<protein>
    <submittedName>
        <fullName evidence="1">Uncharacterized protein</fullName>
    </submittedName>
</protein>
<organism evidence="1 2">
    <name type="scientific">Nocardioides simplex</name>
    <name type="common">Arthrobacter simplex</name>
    <dbReference type="NCBI Taxonomy" id="2045"/>
    <lineage>
        <taxon>Bacteria</taxon>
        <taxon>Bacillati</taxon>
        <taxon>Actinomycetota</taxon>
        <taxon>Actinomycetes</taxon>
        <taxon>Propionibacteriales</taxon>
        <taxon>Nocardioidaceae</taxon>
        <taxon>Pimelobacter</taxon>
    </lineage>
</organism>
<evidence type="ECO:0000313" key="1">
    <source>
        <dbReference type="EMBL" id="AJR18506.1"/>
    </source>
</evidence>
<reference evidence="1 2" key="1">
    <citation type="journal article" date="2015" name="Genome Announc.">
        <title>Complete Genome Sequence of Steroid-Transforming Nocardioides simplex VKM Ac-2033D.</title>
        <authorList>
            <person name="Shtratnikova V.Y."/>
            <person name="Schelkunov M.I."/>
            <person name="Pekov Y.A."/>
            <person name="Fokina V.V."/>
            <person name="Logacheva M.D."/>
            <person name="Sokolov S.L."/>
            <person name="Bragin E.Y."/>
            <person name="Ashapkin V.V."/>
            <person name="Donova M.V."/>
        </authorList>
    </citation>
    <scope>NUCLEOTIDE SEQUENCE [LARGE SCALE GENOMIC DNA]</scope>
    <source>
        <strain evidence="1 2">VKM Ac-2033D</strain>
    </source>
</reference>
<dbReference type="Proteomes" id="UP000030300">
    <property type="component" value="Chromosome"/>
</dbReference>
<evidence type="ECO:0000313" key="2">
    <source>
        <dbReference type="Proteomes" id="UP000030300"/>
    </source>
</evidence>
<sequence length="136" mass="14445">MDRSTSPAGDPEDADAWFVSDDATSSGSDGFAPDEFERISLEAAVGPEQEAAVREFWRGHRVVVMSVRGEYAYLAVREDDGAVVHGAEPEFEETTVVAGSLAGLRAQVAGEMPLHPLVARTIPQCPARTSSTPPSS</sequence>
<dbReference type="KEGG" id="psim:KR76_16290"/>
<accession>A0A0C5XH93</accession>
<keyword evidence="2" id="KW-1185">Reference proteome</keyword>
<dbReference type="STRING" id="2045.KR76_16290"/>
<dbReference type="AlphaFoldDB" id="A0A0C5XH93"/>
<dbReference type="GeneID" id="96612749"/>
<gene>
    <name evidence="1" type="ORF">KR76_16290</name>
</gene>
<dbReference type="OrthoDB" id="5061673at2"/>
<dbReference type="HOGENOM" id="CLU_1873283_0_0_11"/>
<name>A0A0C5XH93_NOCSI</name>
<dbReference type="EMBL" id="CP009896">
    <property type="protein sequence ID" value="AJR18506.1"/>
    <property type="molecule type" value="Genomic_DNA"/>
</dbReference>
<proteinExistence type="predicted"/>